<evidence type="ECO:0000313" key="2">
    <source>
        <dbReference type="EMBL" id="GAA4022264.1"/>
    </source>
</evidence>
<sequence length="501" mass="53687">MKGRIGAAALAFLLASSVASAAPPAERDWSEALARDAQALHDDLAANHPGAVNSLDPGFNANNDRQLKLALERAKSARSYADYFFPLRIYVSSFDDGHLGFGALGNTPNDLRWPGFATRYDGRGRIVVGTSEPESPVPQGAELLSCDGMSASRYAEATLGTMWGRWSLEAQQQRMGAFLFIDESSNLIPKAKECTFAIAGQRKSIPLSWQPLALDRVGPLLNSLQGRRSRDFGERTLPGGIRWLAMPSFDGDPASAAAKALPGMIARARSDRAAMLAAPAIVLDLRGNGGGSSDWSRQLAVALWGEGAEDSLPPGPTVEVDWRASPANLAEIANGYAERRGSEGFSAPVDNWYRSVIAGLGVAVARKQALWRHVDFDASGPSAASSEGKRPTAPALARPVRPIYVLTDSSCASACLDALDRWTALGAIQIGRPTSADTLYMEIRDRTLPSRLTSISVPMKVYRGRKRGSNQPAMPVHRFDGDISDTAALETWVTSLAAARR</sequence>
<gene>
    <name evidence="2" type="ORF">GCM10022280_23620</name>
</gene>
<reference evidence="3" key="1">
    <citation type="journal article" date="2019" name="Int. J. Syst. Evol. Microbiol.">
        <title>The Global Catalogue of Microorganisms (GCM) 10K type strain sequencing project: providing services to taxonomists for standard genome sequencing and annotation.</title>
        <authorList>
            <consortium name="The Broad Institute Genomics Platform"/>
            <consortium name="The Broad Institute Genome Sequencing Center for Infectious Disease"/>
            <person name="Wu L."/>
            <person name="Ma J."/>
        </authorList>
    </citation>
    <scope>NUCLEOTIDE SEQUENCE [LARGE SCALE GENOMIC DNA]</scope>
    <source>
        <strain evidence="3">JCM 17563</strain>
    </source>
</reference>
<keyword evidence="1" id="KW-0732">Signal</keyword>
<organism evidence="2 3">
    <name type="scientific">Sphingomonas swuensis</name>
    <dbReference type="NCBI Taxonomy" id="977800"/>
    <lineage>
        <taxon>Bacteria</taxon>
        <taxon>Pseudomonadati</taxon>
        <taxon>Pseudomonadota</taxon>
        <taxon>Alphaproteobacteria</taxon>
        <taxon>Sphingomonadales</taxon>
        <taxon>Sphingomonadaceae</taxon>
        <taxon>Sphingomonas</taxon>
    </lineage>
</organism>
<evidence type="ECO:0000313" key="3">
    <source>
        <dbReference type="Proteomes" id="UP001500235"/>
    </source>
</evidence>
<dbReference type="InterPro" id="IPR029045">
    <property type="entry name" value="ClpP/crotonase-like_dom_sf"/>
</dbReference>
<keyword evidence="3" id="KW-1185">Reference proteome</keyword>
<name>A0ABP7T9G4_9SPHN</name>
<dbReference type="Proteomes" id="UP001500235">
    <property type="component" value="Unassembled WGS sequence"/>
</dbReference>
<protein>
    <submittedName>
        <fullName evidence="2">S41 family peptidase</fullName>
    </submittedName>
</protein>
<comment type="caution">
    <text evidence="2">The sequence shown here is derived from an EMBL/GenBank/DDBJ whole genome shotgun (WGS) entry which is preliminary data.</text>
</comment>
<dbReference type="RefSeq" id="WP_344707588.1">
    <property type="nucleotide sequence ID" value="NZ_BAABBQ010000001.1"/>
</dbReference>
<proteinExistence type="predicted"/>
<accession>A0ABP7T9G4</accession>
<dbReference type="EMBL" id="BAABBQ010000001">
    <property type="protein sequence ID" value="GAA4022264.1"/>
    <property type="molecule type" value="Genomic_DNA"/>
</dbReference>
<feature type="signal peptide" evidence="1">
    <location>
        <begin position="1"/>
        <end position="21"/>
    </location>
</feature>
<evidence type="ECO:0000256" key="1">
    <source>
        <dbReference type="SAM" id="SignalP"/>
    </source>
</evidence>
<dbReference type="Gene3D" id="3.90.226.10">
    <property type="entry name" value="2-enoyl-CoA Hydratase, Chain A, domain 1"/>
    <property type="match status" value="1"/>
</dbReference>
<feature type="chain" id="PRO_5045198481" evidence="1">
    <location>
        <begin position="22"/>
        <end position="501"/>
    </location>
</feature>
<dbReference type="SUPFAM" id="SSF52096">
    <property type="entry name" value="ClpP/crotonase"/>
    <property type="match status" value="1"/>
</dbReference>